<name>A0A8J5K852_HOMAM</name>
<dbReference type="EMBL" id="JAHLQT010018006">
    <property type="protein sequence ID" value="KAG7169199.1"/>
    <property type="molecule type" value="Genomic_DNA"/>
</dbReference>
<dbReference type="AlphaFoldDB" id="A0A8J5K852"/>
<gene>
    <name evidence="1" type="ORF">Hamer_G026006</name>
</gene>
<keyword evidence="2" id="KW-1185">Reference proteome</keyword>
<protein>
    <submittedName>
        <fullName evidence="1">Uncharacterized protein</fullName>
    </submittedName>
</protein>
<sequence length="257" mass="27752">MSWGSRLAEPTLSPASSDVISVDTMPECISVTDRAVESAGGGPFCLSDIRSAPSLLESVDAVNIRGSRHLHGGLEQVDLHLPFSVPLLQGPATGLPHASQLQGEGPPPGSLLAGSIMFSELLGWCPQPLMLGNACLFDLIVARLQRSLHLHAWGFSGPFTLRPSKDCLLQKALILVALATGFWSSQRKVFTRFDHWTSFVQGDSVVSLAPSPTSLVKNDLKNYRFQPVAVPAWKVKGEHYRICPVGTLRQFLSTTAD</sequence>
<evidence type="ECO:0000313" key="1">
    <source>
        <dbReference type="EMBL" id="KAG7169199.1"/>
    </source>
</evidence>
<organism evidence="1 2">
    <name type="scientific">Homarus americanus</name>
    <name type="common">American lobster</name>
    <dbReference type="NCBI Taxonomy" id="6706"/>
    <lineage>
        <taxon>Eukaryota</taxon>
        <taxon>Metazoa</taxon>
        <taxon>Ecdysozoa</taxon>
        <taxon>Arthropoda</taxon>
        <taxon>Crustacea</taxon>
        <taxon>Multicrustacea</taxon>
        <taxon>Malacostraca</taxon>
        <taxon>Eumalacostraca</taxon>
        <taxon>Eucarida</taxon>
        <taxon>Decapoda</taxon>
        <taxon>Pleocyemata</taxon>
        <taxon>Astacidea</taxon>
        <taxon>Nephropoidea</taxon>
        <taxon>Nephropidae</taxon>
        <taxon>Homarus</taxon>
    </lineage>
</organism>
<dbReference type="Proteomes" id="UP000747542">
    <property type="component" value="Unassembled WGS sequence"/>
</dbReference>
<accession>A0A8J5K852</accession>
<reference evidence="1" key="1">
    <citation type="journal article" date="2021" name="Sci. Adv.">
        <title>The American lobster genome reveals insights on longevity, neural, and immune adaptations.</title>
        <authorList>
            <person name="Polinski J.M."/>
            <person name="Zimin A.V."/>
            <person name="Clark K.F."/>
            <person name="Kohn A.B."/>
            <person name="Sadowski N."/>
            <person name="Timp W."/>
            <person name="Ptitsyn A."/>
            <person name="Khanna P."/>
            <person name="Romanova D.Y."/>
            <person name="Williams P."/>
            <person name="Greenwood S.J."/>
            <person name="Moroz L.L."/>
            <person name="Walt D.R."/>
            <person name="Bodnar A.G."/>
        </authorList>
    </citation>
    <scope>NUCLEOTIDE SEQUENCE</scope>
    <source>
        <strain evidence="1">GMGI-L3</strain>
    </source>
</reference>
<proteinExistence type="predicted"/>
<evidence type="ECO:0000313" key="2">
    <source>
        <dbReference type="Proteomes" id="UP000747542"/>
    </source>
</evidence>
<comment type="caution">
    <text evidence="1">The sequence shown here is derived from an EMBL/GenBank/DDBJ whole genome shotgun (WGS) entry which is preliminary data.</text>
</comment>